<comment type="caution">
    <text evidence="18">The sequence shown here is derived from an EMBL/GenBank/DDBJ whole genome shotgun (WGS) entry which is preliminary data.</text>
</comment>
<dbReference type="InterPro" id="IPR017938">
    <property type="entry name" value="Riboflavin_synthase-like_b-brl"/>
</dbReference>
<proteinExistence type="inferred from homology"/>
<feature type="domain" description="FAD-binding FR-type" evidence="17">
    <location>
        <begin position="36"/>
        <end position="136"/>
    </location>
</feature>
<feature type="binding site" evidence="14">
    <location>
        <position position="104"/>
    </location>
    <ligand>
        <name>FAD</name>
        <dbReference type="ChEBI" id="CHEBI:57692"/>
    </ligand>
</feature>
<dbReference type="AlphaFoldDB" id="A0A0M8MHF3"/>
<comment type="cofactor">
    <cofactor evidence="1 14 15">
        <name>FAD</name>
        <dbReference type="ChEBI" id="CHEBI:57692"/>
    </cofactor>
</comment>
<feature type="binding site" evidence="14">
    <location>
        <position position="85"/>
    </location>
    <ligand>
        <name>FAD</name>
        <dbReference type="ChEBI" id="CHEBI:57692"/>
    </ligand>
</feature>
<dbReference type="GeneID" id="28729182"/>
<dbReference type="Gene3D" id="3.40.50.80">
    <property type="entry name" value="Nucleotide-binding domain of ferredoxin-NADP reductase (FNR) module"/>
    <property type="match status" value="1"/>
</dbReference>
<reference evidence="18 19" key="1">
    <citation type="submission" date="2015-07" db="EMBL/GenBank/DDBJ databases">
        <title>Draft Genome Sequence of Malassezia furfur CBS1878 and Malassezia pachydermatis CBS1879.</title>
        <authorList>
            <person name="Triana S."/>
            <person name="Ohm R."/>
            <person name="Gonzalez A."/>
            <person name="DeCock H."/>
            <person name="Restrepo S."/>
            <person name="Celis A."/>
        </authorList>
    </citation>
    <scope>NUCLEOTIDE SEQUENCE [LARGE SCALE GENOMIC DNA]</scope>
    <source>
        <strain evidence="18 19">CBS 1879</strain>
    </source>
</reference>
<dbReference type="VEuPathDB" id="FungiDB:Malapachy_2820"/>
<dbReference type="EC" id="1.6.2.2" evidence="15"/>
<dbReference type="InterPro" id="IPR017927">
    <property type="entry name" value="FAD-bd_FR_type"/>
</dbReference>
<comment type="subcellular location">
    <subcellularLocation>
        <location evidence="2">Mitochondrion outer membrane</location>
    </subcellularLocation>
</comment>
<dbReference type="PROSITE" id="PS51384">
    <property type="entry name" value="FAD_FR"/>
    <property type="match status" value="1"/>
</dbReference>
<keyword evidence="9 16" id="KW-1133">Transmembrane helix</keyword>
<evidence type="ECO:0000256" key="15">
    <source>
        <dbReference type="RuleBase" id="RU361226"/>
    </source>
</evidence>
<keyword evidence="7" id="KW-1000">Mitochondrion outer membrane</keyword>
<dbReference type="InterPro" id="IPR001834">
    <property type="entry name" value="CBR-like"/>
</dbReference>
<comment type="pathway">
    <text evidence="3">Protein modification; peptidyl-diphthamide biosynthesis.</text>
</comment>
<dbReference type="CDD" id="cd06183">
    <property type="entry name" value="cyt_b5_reduct_like"/>
    <property type="match status" value="1"/>
</dbReference>
<feature type="binding site" evidence="14">
    <location>
        <position position="112"/>
    </location>
    <ligand>
        <name>FAD</name>
        <dbReference type="ChEBI" id="CHEBI:57692"/>
    </ligand>
</feature>
<dbReference type="FunFam" id="3.40.50.80:FF:000019">
    <property type="entry name" value="NADH-cytochrome b5 reductase"/>
    <property type="match status" value="1"/>
</dbReference>
<evidence type="ECO:0000256" key="9">
    <source>
        <dbReference type="ARBA" id="ARBA00022989"/>
    </source>
</evidence>
<dbReference type="PANTHER" id="PTHR19370:SF184">
    <property type="entry name" value="NADH-CYTOCHROME B5 REDUCTASE-LIKE"/>
    <property type="match status" value="1"/>
</dbReference>
<evidence type="ECO:0000256" key="7">
    <source>
        <dbReference type="ARBA" id="ARBA00022787"/>
    </source>
</evidence>
<evidence type="ECO:0000313" key="19">
    <source>
        <dbReference type="Proteomes" id="UP000037751"/>
    </source>
</evidence>
<evidence type="ECO:0000256" key="8">
    <source>
        <dbReference type="ARBA" id="ARBA00022827"/>
    </source>
</evidence>
<evidence type="ECO:0000256" key="5">
    <source>
        <dbReference type="ARBA" id="ARBA00022630"/>
    </source>
</evidence>
<dbReference type="STRING" id="77020.A0A0M8MHF3"/>
<dbReference type="InterPro" id="IPR001709">
    <property type="entry name" value="Flavoprot_Pyr_Nucl_cyt_Rdtase"/>
</dbReference>
<feature type="transmembrane region" description="Helical" evidence="16">
    <location>
        <begin position="6"/>
        <end position="26"/>
    </location>
</feature>
<dbReference type="PANTHER" id="PTHR19370">
    <property type="entry name" value="NADH-CYTOCHROME B5 REDUCTASE"/>
    <property type="match status" value="1"/>
</dbReference>
<organism evidence="18 19">
    <name type="scientific">Malassezia pachydermatis</name>
    <dbReference type="NCBI Taxonomy" id="77020"/>
    <lineage>
        <taxon>Eukaryota</taxon>
        <taxon>Fungi</taxon>
        <taxon>Dikarya</taxon>
        <taxon>Basidiomycota</taxon>
        <taxon>Ustilaginomycotina</taxon>
        <taxon>Malasseziomycetes</taxon>
        <taxon>Malasseziales</taxon>
        <taxon>Malasseziaceae</taxon>
        <taxon>Malassezia</taxon>
    </lineage>
</organism>
<feature type="binding site" evidence="14">
    <location>
        <position position="87"/>
    </location>
    <ligand>
        <name>FAD</name>
        <dbReference type="ChEBI" id="CHEBI:57692"/>
    </ligand>
</feature>
<dbReference type="Pfam" id="PF00970">
    <property type="entry name" value="FAD_binding_6"/>
    <property type="match status" value="1"/>
</dbReference>
<dbReference type="EMBL" id="LGAV01000011">
    <property type="protein sequence ID" value="KOS12516.1"/>
    <property type="molecule type" value="Genomic_DNA"/>
</dbReference>
<evidence type="ECO:0000256" key="4">
    <source>
        <dbReference type="ARBA" id="ARBA00006105"/>
    </source>
</evidence>
<dbReference type="SUPFAM" id="SSF63380">
    <property type="entry name" value="Riboflavin synthase domain-like"/>
    <property type="match status" value="1"/>
</dbReference>
<dbReference type="GO" id="GO:0005741">
    <property type="term" value="C:mitochondrial outer membrane"/>
    <property type="evidence" value="ECO:0007669"/>
    <property type="project" value="UniProtKB-SubCell"/>
</dbReference>
<evidence type="ECO:0000313" key="18">
    <source>
        <dbReference type="EMBL" id="KOS12516.1"/>
    </source>
</evidence>
<evidence type="ECO:0000259" key="17">
    <source>
        <dbReference type="PROSITE" id="PS51384"/>
    </source>
</evidence>
<accession>A0A0M8MHF3</accession>
<evidence type="ECO:0000256" key="1">
    <source>
        <dbReference type="ARBA" id="ARBA00001974"/>
    </source>
</evidence>
<keyword evidence="19" id="KW-1185">Reference proteome</keyword>
<dbReference type="InterPro" id="IPR001433">
    <property type="entry name" value="OxRdtase_FAD/NAD-bd"/>
</dbReference>
<dbReference type="OrthoDB" id="432685at2759"/>
<sequence>MDPQVIATFVAGLCCTLVIMYLFGAFSGKKPALSTEEWRAFPLREKIEVSDSTHIYRFEIPGTLGISTGQHVSVRAPVNGRQVMRSYTPITDHDVEGYVDLMVKSYPTGNLSRVMNELKIGDTVEMKGPKGRFLYEPNMVSRIGMIAGGTGITPCYQVIKAVLQNPADNTKLNLIYANVNEDEILLKKELDALAKQHPTRFSVYYFLDKPPANWTGGTGFVTREAIAEQLPSPSESCRILMCGPPPMMEAMKKHLVSLDFPPARTISKAEDIVFVF</sequence>
<keyword evidence="5 14" id="KW-0285">Flavoprotein</keyword>
<evidence type="ECO:0000256" key="12">
    <source>
        <dbReference type="ARBA" id="ARBA00023136"/>
    </source>
</evidence>
<dbReference type="GO" id="GO:0090524">
    <property type="term" value="F:cytochrome-b5 reductase activity, acting on NADH"/>
    <property type="evidence" value="ECO:0007669"/>
    <property type="project" value="UniProtKB-EC"/>
</dbReference>
<comment type="similarity">
    <text evidence="4 15">Belongs to the flavoprotein pyridine nucleotide cytochrome reductase family.</text>
</comment>
<dbReference type="SUPFAM" id="SSF52343">
    <property type="entry name" value="Ferredoxin reductase-like, C-terminal NADP-linked domain"/>
    <property type="match status" value="1"/>
</dbReference>
<keyword evidence="8 14" id="KW-0274">FAD</keyword>
<evidence type="ECO:0000256" key="11">
    <source>
        <dbReference type="ARBA" id="ARBA00023027"/>
    </source>
</evidence>
<keyword evidence="6 16" id="KW-0812">Transmembrane</keyword>
<dbReference type="RefSeq" id="XP_017990148.1">
    <property type="nucleotide sequence ID" value="XM_018137306.1"/>
</dbReference>
<keyword evidence="7" id="KW-0496">Mitochondrion</keyword>
<evidence type="ECO:0000256" key="14">
    <source>
        <dbReference type="PIRSR" id="PIRSR601834-1"/>
    </source>
</evidence>
<gene>
    <name evidence="18" type="ORF">Malapachy_2820</name>
</gene>
<evidence type="ECO:0000256" key="13">
    <source>
        <dbReference type="ARBA" id="ARBA00049138"/>
    </source>
</evidence>
<dbReference type="PRINTS" id="PR00406">
    <property type="entry name" value="CYTB5RDTASE"/>
</dbReference>
<keyword evidence="11 15" id="KW-0520">NAD</keyword>
<dbReference type="GO" id="GO:0005783">
    <property type="term" value="C:endoplasmic reticulum"/>
    <property type="evidence" value="ECO:0007669"/>
    <property type="project" value="TreeGrafter"/>
</dbReference>
<name>A0A0M8MHF3_9BASI</name>
<dbReference type="Gene3D" id="2.40.30.10">
    <property type="entry name" value="Translation factors"/>
    <property type="match status" value="1"/>
</dbReference>
<keyword evidence="10 15" id="KW-0560">Oxidoreductase</keyword>
<evidence type="ECO:0000256" key="2">
    <source>
        <dbReference type="ARBA" id="ARBA00004294"/>
    </source>
</evidence>
<evidence type="ECO:0000256" key="3">
    <source>
        <dbReference type="ARBA" id="ARBA00005156"/>
    </source>
</evidence>
<dbReference type="Pfam" id="PF00175">
    <property type="entry name" value="NAD_binding_1"/>
    <property type="match status" value="1"/>
</dbReference>
<dbReference type="PRINTS" id="PR00371">
    <property type="entry name" value="FPNCR"/>
</dbReference>
<dbReference type="InterPro" id="IPR039261">
    <property type="entry name" value="FNR_nucleotide-bd"/>
</dbReference>
<dbReference type="Proteomes" id="UP000037751">
    <property type="component" value="Unassembled WGS sequence"/>
</dbReference>
<dbReference type="InterPro" id="IPR008333">
    <property type="entry name" value="Cbr1-like_FAD-bd_dom"/>
</dbReference>
<keyword evidence="12 16" id="KW-0472">Membrane</keyword>
<protein>
    <recommendedName>
        <fullName evidence="15">NADH-cytochrome b5 reductase</fullName>
        <ecNumber evidence="15">1.6.2.2</ecNumber>
    </recommendedName>
</protein>
<evidence type="ECO:0000256" key="10">
    <source>
        <dbReference type="ARBA" id="ARBA00023002"/>
    </source>
</evidence>
<evidence type="ECO:0000256" key="6">
    <source>
        <dbReference type="ARBA" id="ARBA00022692"/>
    </source>
</evidence>
<feature type="binding site" evidence="14">
    <location>
        <position position="153"/>
    </location>
    <ligand>
        <name>FAD</name>
        <dbReference type="ChEBI" id="CHEBI:57692"/>
    </ligand>
</feature>
<evidence type="ECO:0000256" key="16">
    <source>
        <dbReference type="SAM" id="Phobius"/>
    </source>
</evidence>
<comment type="catalytic activity">
    <reaction evidence="15">
        <text>2 Fe(III)-[cytochrome b5] + NADH = 2 Fe(II)-[cytochrome b5] + NAD(+) + H(+)</text>
        <dbReference type="Rhea" id="RHEA:46680"/>
        <dbReference type="Rhea" id="RHEA-COMP:10438"/>
        <dbReference type="Rhea" id="RHEA-COMP:10439"/>
        <dbReference type="ChEBI" id="CHEBI:15378"/>
        <dbReference type="ChEBI" id="CHEBI:29033"/>
        <dbReference type="ChEBI" id="CHEBI:29034"/>
        <dbReference type="ChEBI" id="CHEBI:57540"/>
        <dbReference type="ChEBI" id="CHEBI:57945"/>
        <dbReference type="EC" id="1.6.2.2"/>
    </reaction>
</comment>
<comment type="catalytic activity">
    <reaction evidence="13">
        <text>2 Fe(3+)-[Dph3] + NADH = 2 Fe(2+)-[Dph3] + NAD(+) + H(+)</text>
        <dbReference type="Rhea" id="RHEA:71231"/>
        <dbReference type="Rhea" id="RHEA-COMP:18002"/>
        <dbReference type="Rhea" id="RHEA-COMP:18003"/>
        <dbReference type="ChEBI" id="CHEBI:15378"/>
        <dbReference type="ChEBI" id="CHEBI:29033"/>
        <dbReference type="ChEBI" id="CHEBI:29034"/>
        <dbReference type="ChEBI" id="CHEBI:57540"/>
        <dbReference type="ChEBI" id="CHEBI:57945"/>
        <dbReference type="ChEBI" id="CHEBI:83228"/>
    </reaction>
    <physiologicalReaction direction="left-to-right" evidence="13">
        <dbReference type="Rhea" id="RHEA:71232"/>
    </physiologicalReaction>
</comment>